<dbReference type="PANTHER" id="PTHR43355">
    <property type="entry name" value="FLAVIN REDUCTASE (NADPH)"/>
    <property type="match status" value="1"/>
</dbReference>
<dbReference type="EMBL" id="JACIFU010000002">
    <property type="protein sequence ID" value="MBB4174527.1"/>
    <property type="molecule type" value="Genomic_DNA"/>
</dbReference>
<dbReference type="Proteomes" id="UP000565745">
    <property type="component" value="Unassembled WGS sequence"/>
</dbReference>
<reference evidence="2 3" key="1">
    <citation type="submission" date="2020-08" db="EMBL/GenBank/DDBJ databases">
        <title>Genomic Encyclopedia of Type Strains, Phase IV (KMG-IV): sequencing the most valuable type-strain genomes for metagenomic binning, comparative biology and taxonomic classification.</title>
        <authorList>
            <person name="Goeker M."/>
        </authorList>
    </citation>
    <scope>NUCLEOTIDE SEQUENCE [LARGE SCALE GENOMIC DNA]</scope>
    <source>
        <strain evidence="2 3">DSM 101015</strain>
    </source>
</reference>
<accession>A0A7W6MA86</accession>
<dbReference type="InterPro" id="IPR051606">
    <property type="entry name" value="Polyketide_Oxido-like"/>
</dbReference>
<evidence type="ECO:0000313" key="3">
    <source>
        <dbReference type="Proteomes" id="UP000565745"/>
    </source>
</evidence>
<evidence type="ECO:0000313" key="2">
    <source>
        <dbReference type="EMBL" id="MBB4174527.1"/>
    </source>
</evidence>
<keyword evidence="3" id="KW-1185">Reference proteome</keyword>
<dbReference type="Pfam" id="PF13460">
    <property type="entry name" value="NAD_binding_10"/>
    <property type="match status" value="1"/>
</dbReference>
<organism evidence="2 3">
    <name type="scientific">Sulfitobacter noctilucicola</name>
    <dbReference type="NCBI Taxonomy" id="1342301"/>
    <lineage>
        <taxon>Bacteria</taxon>
        <taxon>Pseudomonadati</taxon>
        <taxon>Pseudomonadota</taxon>
        <taxon>Alphaproteobacteria</taxon>
        <taxon>Rhodobacterales</taxon>
        <taxon>Roseobacteraceae</taxon>
        <taxon>Sulfitobacter</taxon>
    </lineage>
</organism>
<comment type="caution">
    <text evidence="2">The sequence shown here is derived from an EMBL/GenBank/DDBJ whole genome shotgun (WGS) entry which is preliminary data.</text>
</comment>
<dbReference type="GO" id="GO:0042602">
    <property type="term" value="F:riboflavin reductase (NADPH) activity"/>
    <property type="evidence" value="ECO:0007669"/>
    <property type="project" value="TreeGrafter"/>
</dbReference>
<evidence type="ECO:0000259" key="1">
    <source>
        <dbReference type="Pfam" id="PF13460"/>
    </source>
</evidence>
<dbReference type="SUPFAM" id="SSF51735">
    <property type="entry name" value="NAD(P)-binding Rossmann-fold domains"/>
    <property type="match status" value="1"/>
</dbReference>
<name>A0A7W6MA86_9RHOB</name>
<gene>
    <name evidence="2" type="ORF">GGR93_002300</name>
</gene>
<dbReference type="InterPro" id="IPR016040">
    <property type="entry name" value="NAD(P)-bd_dom"/>
</dbReference>
<sequence>MSDVKASPFTIGLFGAGGATGRAALRAAREKGYRVIAFDHSAPDNPEQDPLITHVTVDVLNDDLAPHLSGVDAVISCLGVGNDPQTLLDPPPLYTKGTSAICDGMQTHGLKRLVVISASFVEEKNRGPIWFKLPAMVALNNVFAQMAKMEKQLAERRSIDWTAVRPGWLMDGDATEDYTVQADVIPENMIRTRHADLGAFMVTLAASDDWVRGTPAIARHEDEKESSPAAVLTEMVGN</sequence>
<dbReference type="PANTHER" id="PTHR43355:SF2">
    <property type="entry name" value="FLAVIN REDUCTASE (NADPH)"/>
    <property type="match status" value="1"/>
</dbReference>
<dbReference type="Gene3D" id="3.40.50.720">
    <property type="entry name" value="NAD(P)-binding Rossmann-like Domain"/>
    <property type="match status" value="1"/>
</dbReference>
<protein>
    <submittedName>
        <fullName evidence="2">Nucleoside-diphosphate-sugar epimerase</fullName>
    </submittedName>
</protein>
<dbReference type="RefSeq" id="WP_025056673.1">
    <property type="nucleotide sequence ID" value="NZ_JACIFU010000002.1"/>
</dbReference>
<proteinExistence type="predicted"/>
<dbReference type="AlphaFoldDB" id="A0A7W6MA86"/>
<dbReference type="OrthoDB" id="7419852at2"/>
<dbReference type="InterPro" id="IPR036291">
    <property type="entry name" value="NAD(P)-bd_dom_sf"/>
</dbReference>
<feature type="domain" description="NAD(P)-binding" evidence="1">
    <location>
        <begin position="15"/>
        <end position="206"/>
    </location>
</feature>
<dbReference type="GO" id="GO:0004074">
    <property type="term" value="F:biliverdin reductase [NAD(P)H] activity"/>
    <property type="evidence" value="ECO:0007669"/>
    <property type="project" value="TreeGrafter"/>
</dbReference>